<evidence type="ECO:0000256" key="1">
    <source>
        <dbReference type="ARBA" id="ARBA00000085"/>
    </source>
</evidence>
<dbReference type="SMART" id="SM00387">
    <property type="entry name" value="HATPase_c"/>
    <property type="match status" value="1"/>
</dbReference>
<dbReference type="Pfam" id="PF02518">
    <property type="entry name" value="HATPase_c"/>
    <property type="match status" value="1"/>
</dbReference>
<evidence type="ECO:0000256" key="4">
    <source>
        <dbReference type="ARBA" id="ARBA00022777"/>
    </source>
</evidence>
<dbReference type="InterPro" id="IPR036890">
    <property type="entry name" value="HATPase_C_sf"/>
</dbReference>
<dbReference type="PRINTS" id="PR00344">
    <property type="entry name" value="BCTRLSENSOR"/>
</dbReference>
<dbReference type="GO" id="GO:0009927">
    <property type="term" value="F:histidine phosphotransfer kinase activity"/>
    <property type="evidence" value="ECO:0007669"/>
    <property type="project" value="TreeGrafter"/>
</dbReference>
<dbReference type="EC" id="2.7.13.3" evidence="2"/>
<keyword evidence="3" id="KW-0808">Transferase</keyword>
<reference evidence="6" key="1">
    <citation type="journal article" date="2014" name="Front. Microbiol.">
        <title>High frequency of phylogenetically diverse reductive dehalogenase-homologous genes in deep subseafloor sedimentary metagenomes.</title>
        <authorList>
            <person name="Kawai M."/>
            <person name="Futagami T."/>
            <person name="Toyoda A."/>
            <person name="Takaki Y."/>
            <person name="Nishi S."/>
            <person name="Hori S."/>
            <person name="Arai W."/>
            <person name="Tsubouchi T."/>
            <person name="Morono Y."/>
            <person name="Uchiyama I."/>
            <person name="Ito T."/>
            <person name="Fujiyama A."/>
            <person name="Inagaki F."/>
            <person name="Takami H."/>
        </authorList>
    </citation>
    <scope>NUCLEOTIDE SEQUENCE</scope>
    <source>
        <strain evidence="6">Expedition CK06-06</strain>
    </source>
</reference>
<keyword evidence="4" id="KW-0418">Kinase</keyword>
<proteinExistence type="predicted"/>
<evidence type="ECO:0000256" key="2">
    <source>
        <dbReference type="ARBA" id="ARBA00012438"/>
    </source>
</evidence>
<dbReference type="AlphaFoldDB" id="X1BVU3"/>
<feature type="domain" description="Histidine kinase" evidence="5">
    <location>
        <begin position="1"/>
        <end position="96"/>
    </location>
</feature>
<evidence type="ECO:0000259" key="5">
    <source>
        <dbReference type="PROSITE" id="PS50109"/>
    </source>
</evidence>
<dbReference type="GO" id="GO:0000155">
    <property type="term" value="F:phosphorelay sensor kinase activity"/>
    <property type="evidence" value="ECO:0007669"/>
    <property type="project" value="TreeGrafter"/>
</dbReference>
<dbReference type="Gene3D" id="3.30.565.10">
    <property type="entry name" value="Histidine kinase-like ATPase, C-terminal domain"/>
    <property type="match status" value="1"/>
</dbReference>
<feature type="non-terminal residue" evidence="6">
    <location>
        <position position="1"/>
    </location>
</feature>
<organism evidence="6">
    <name type="scientific">marine sediment metagenome</name>
    <dbReference type="NCBI Taxonomy" id="412755"/>
    <lineage>
        <taxon>unclassified sequences</taxon>
        <taxon>metagenomes</taxon>
        <taxon>ecological metagenomes</taxon>
    </lineage>
</organism>
<dbReference type="InterPro" id="IPR004358">
    <property type="entry name" value="Sig_transdc_His_kin-like_C"/>
</dbReference>
<gene>
    <name evidence="6" type="ORF">S01H4_43555</name>
</gene>
<dbReference type="PANTHER" id="PTHR43047:SF72">
    <property type="entry name" value="OSMOSENSING HISTIDINE PROTEIN KINASE SLN1"/>
    <property type="match status" value="1"/>
</dbReference>
<dbReference type="SUPFAM" id="SSF55874">
    <property type="entry name" value="ATPase domain of HSP90 chaperone/DNA topoisomerase II/histidine kinase"/>
    <property type="match status" value="1"/>
</dbReference>
<dbReference type="PANTHER" id="PTHR43047">
    <property type="entry name" value="TWO-COMPONENT HISTIDINE PROTEIN KINASE"/>
    <property type="match status" value="1"/>
</dbReference>
<sequence length="97" mass="11068">PPFGTVEIKTEIKENFYIISVKDNGIGFTEQEKEKLFKQFGKIEHYGRGSYISTEGTGLGLYITKKLVELHGGEIWMESEGRNKGSIFYFSLPINKE</sequence>
<protein>
    <recommendedName>
        <fullName evidence="2">histidine kinase</fullName>
        <ecNumber evidence="2">2.7.13.3</ecNumber>
    </recommendedName>
</protein>
<name>X1BVU3_9ZZZZ</name>
<dbReference type="InterPro" id="IPR005467">
    <property type="entry name" value="His_kinase_dom"/>
</dbReference>
<comment type="catalytic activity">
    <reaction evidence="1">
        <text>ATP + protein L-histidine = ADP + protein N-phospho-L-histidine.</text>
        <dbReference type="EC" id="2.7.13.3"/>
    </reaction>
</comment>
<dbReference type="InterPro" id="IPR003594">
    <property type="entry name" value="HATPase_dom"/>
</dbReference>
<comment type="caution">
    <text evidence="6">The sequence shown here is derived from an EMBL/GenBank/DDBJ whole genome shotgun (WGS) entry which is preliminary data.</text>
</comment>
<dbReference type="GO" id="GO:0005886">
    <property type="term" value="C:plasma membrane"/>
    <property type="evidence" value="ECO:0007669"/>
    <property type="project" value="TreeGrafter"/>
</dbReference>
<evidence type="ECO:0000256" key="3">
    <source>
        <dbReference type="ARBA" id="ARBA00022679"/>
    </source>
</evidence>
<evidence type="ECO:0000313" key="6">
    <source>
        <dbReference type="EMBL" id="GAG99879.1"/>
    </source>
</evidence>
<dbReference type="PROSITE" id="PS50109">
    <property type="entry name" value="HIS_KIN"/>
    <property type="match status" value="1"/>
</dbReference>
<accession>X1BVU3</accession>
<dbReference type="EMBL" id="BART01024044">
    <property type="protein sequence ID" value="GAG99879.1"/>
    <property type="molecule type" value="Genomic_DNA"/>
</dbReference>